<evidence type="ECO:0000313" key="1">
    <source>
        <dbReference type="EMBL" id="TDD61338.1"/>
    </source>
</evidence>
<sequence>MQQAMDVLAKRAEDALRSVRASVDDATLTGTVDALESLTNVIEVLHQLVSAMNERAAQIGEREVTERRDGTALKVMDTALAHLAHGRSTAVVAHHLLATGRYELARVAEEM</sequence>
<comment type="caution">
    <text evidence="1">The sequence shown here is derived from an EMBL/GenBank/DDBJ whole genome shotgun (WGS) entry which is preliminary data.</text>
</comment>
<gene>
    <name evidence="1" type="ORF">E1298_45420</name>
</gene>
<reference evidence="1 2" key="1">
    <citation type="submission" date="2019-03" db="EMBL/GenBank/DDBJ databases">
        <title>Draft genome sequences of novel Actinobacteria.</title>
        <authorList>
            <person name="Sahin N."/>
            <person name="Ay H."/>
            <person name="Saygin H."/>
        </authorList>
    </citation>
    <scope>NUCLEOTIDE SEQUENCE [LARGE SCALE GENOMIC DNA]</scope>
    <source>
        <strain evidence="1 2">H3C3</strain>
    </source>
</reference>
<protein>
    <submittedName>
        <fullName evidence="1">Uncharacterized protein</fullName>
    </submittedName>
</protein>
<organism evidence="1 2">
    <name type="scientific">Actinomadura rubrisoli</name>
    <dbReference type="NCBI Taxonomy" id="2530368"/>
    <lineage>
        <taxon>Bacteria</taxon>
        <taxon>Bacillati</taxon>
        <taxon>Actinomycetota</taxon>
        <taxon>Actinomycetes</taxon>
        <taxon>Streptosporangiales</taxon>
        <taxon>Thermomonosporaceae</taxon>
        <taxon>Actinomadura</taxon>
    </lineage>
</organism>
<name>A0A4R4ZQT9_9ACTN</name>
<proteinExistence type="predicted"/>
<dbReference type="OrthoDB" id="3479147at2"/>
<keyword evidence="2" id="KW-1185">Reference proteome</keyword>
<dbReference type="Proteomes" id="UP000294513">
    <property type="component" value="Unassembled WGS sequence"/>
</dbReference>
<dbReference type="AlphaFoldDB" id="A0A4R4ZQT9"/>
<dbReference type="RefSeq" id="WP_131903567.1">
    <property type="nucleotide sequence ID" value="NZ_SMKU01000569.1"/>
</dbReference>
<evidence type="ECO:0000313" key="2">
    <source>
        <dbReference type="Proteomes" id="UP000294513"/>
    </source>
</evidence>
<accession>A0A4R4ZQT9</accession>
<dbReference type="EMBL" id="SMKU01000569">
    <property type="protein sequence ID" value="TDD61338.1"/>
    <property type="molecule type" value="Genomic_DNA"/>
</dbReference>